<dbReference type="InterPro" id="IPR014710">
    <property type="entry name" value="RmlC-like_jellyroll"/>
</dbReference>
<dbReference type="AlphaFoldDB" id="A0A8J6J5Q7"/>
<evidence type="ECO:0000259" key="1">
    <source>
        <dbReference type="Pfam" id="PF07883"/>
    </source>
</evidence>
<dbReference type="InterPro" id="IPR013096">
    <property type="entry name" value="Cupin_2"/>
</dbReference>
<protein>
    <submittedName>
        <fullName evidence="2">Cupin domain-containing protein</fullName>
    </submittedName>
</protein>
<keyword evidence="3" id="KW-1185">Reference proteome</keyword>
<dbReference type="RefSeq" id="WP_186907118.1">
    <property type="nucleotide sequence ID" value="NZ_JAWRIY010000116.1"/>
</dbReference>
<comment type="caution">
    <text evidence="2">The sequence shown here is derived from an EMBL/GenBank/DDBJ whole genome shotgun (WGS) entry which is preliminary data.</text>
</comment>
<proteinExistence type="predicted"/>
<dbReference type="EMBL" id="JACOPP010000005">
    <property type="protein sequence ID" value="MBC5733226.1"/>
    <property type="molecule type" value="Genomic_DNA"/>
</dbReference>
<accession>A0A8J6J5Q7</accession>
<dbReference type="Gene3D" id="2.60.120.10">
    <property type="entry name" value="Jelly Rolls"/>
    <property type="match status" value="1"/>
</dbReference>
<gene>
    <name evidence="2" type="ORF">H8S57_05745</name>
</gene>
<dbReference type="Pfam" id="PF07883">
    <property type="entry name" value="Cupin_2"/>
    <property type="match status" value="1"/>
</dbReference>
<feature type="domain" description="Cupin type-2" evidence="1">
    <location>
        <begin position="56"/>
        <end position="95"/>
    </location>
</feature>
<sequence>MQQFKHLPINHTEQLSGMVTFQPNRVVSMALSRNEHCQMTLLAFADKEGVSEESYPGDTFYYVLEGEMPLRVNGACHLLGAGDCMAVPAGTLHAVGGGPAFKLLQITVQ</sequence>
<dbReference type="CDD" id="cd06983">
    <property type="entry name" value="cupin_dsy2733"/>
    <property type="match status" value="1"/>
</dbReference>
<evidence type="ECO:0000313" key="3">
    <source>
        <dbReference type="Proteomes" id="UP000661435"/>
    </source>
</evidence>
<dbReference type="Proteomes" id="UP000661435">
    <property type="component" value="Unassembled WGS sequence"/>
</dbReference>
<organism evidence="2 3">
    <name type="scientific">Lawsonibacter hominis</name>
    <dbReference type="NCBI Taxonomy" id="2763053"/>
    <lineage>
        <taxon>Bacteria</taxon>
        <taxon>Bacillati</taxon>
        <taxon>Bacillota</taxon>
        <taxon>Clostridia</taxon>
        <taxon>Eubacteriales</taxon>
        <taxon>Oscillospiraceae</taxon>
        <taxon>Lawsonibacter</taxon>
    </lineage>
</organism>
<evidence type="ECO:0000313" key="2">
    <source>
        <dbReference type="EMBL" id="MBC5733226.1"/>
    </source>
</evidence>
<name>A0A8J6J5Q7_9FIRM</name>
<reference evidence="2" key="1">
    <citation type="submission" date="2020-08" db="EMBL/GenBank/DDBJ databases">
        <title>Genome public.</title>
        <authorList>
            <person name="Liu C."/>
            <person name="Sun Q."/>
        </authorList>
    </citation>
    <scope>NUCLEOTIDE SEQUENCE</scope>
    <source>
        <strain evidence="2">NSJ-51</strain>
    </source>
</reference>
<dbReference type="InterPro" id="IPR011051">
    <property type="entry name" value="RmlC_Cupin_sf"/>
</dbReference>
<dbReference type="SUPFAM" id="SSF51182">
    <property type="entry name" value="RmlC-like cupins"/>
    <property type="match status" value="1"/>
</dbReference>